<evidence type="ECO:0000313" key="2">
    <source>
        <dbReference type="Proteomes" id="UP000319894"/>
    </source>
</evidence>
<dbReference type="Proteomes" id="UP000319894">
    <property type="component" value="Unassembled WGS sequence"/>
</dbReference>
<proteinExistence type="predicted"/>
<dbReference type="InterPro" id="IPR057176">
    <property type="entry name" value="DUF7854"/>
</dbReference>
<dbReference type="RefSeq" id="WP_144262325.1">
    <property type="nucleotide sequence ID" value="NZ_QMDX01000006.1"/>
</dbReference>
<gene>
    <name evidence="1" type="ORF">DP107_11345</name>
</gene>
<keyword evidence="2" id="KW-1185">Reference proteome</keyword>
<protein>
    <submittedName>
        <fullName evidence="1">Uncharacterized protein</fullName>
    </submittedName>
</protein>
<name>A0A554N8N6_9EURY</name>
<comment type="caution">
    <text evidence="1">The sequence shown here is derived from an EMBL/GenBank/DDBJ whole genome shotgun (WGS) entry which is preliminary data.</text>
</comment>
<reference evidence="1 2" key="1">
    <citation type="submission" date="2018-06" db="EMBL/GenBank/DDBJ databases">
        <title>Natronomonas sp. F16-60 a new haloarchaeon isolated from a solar saltern of Isla Cristina, Huelva, Spain.</title>
        <authorList>
            <person name="Duran-Viseras A."/>
            <person name="Sanchez-Porro C."/>
            <person name="Ventosa A."/>
        </authorList>
    </citation>
    <scope>NUCLEOTIDE SEQUENCE [LARGE SCALE GENOMIC DNA]</scope>
    <source>
        <strain evidence="1 2">F16-60</strain>
    </source>
</reference>
<dbReference type="AlphaFoldDB" id="A0A554N8N6"/>
<dbReference type="OrthoDB" id="226203at2157"/>
<dbReference type="Pfam" id="PF25252">
    <property type="entry name" value="DUF7854"/>
    <property type="match status" value="1"/>
</dbReference>
<sequence>MDRISALRNVEDALRDYESGDCDLSTLERRVRGTVRTYATAFEADGTAPYRVTGAEREVVVVAGDPAAARERAVRLGELRGELTAERLD</sequence>
<dbReference type="EMBL" id="QMDX01000006">
    <property type="protein sequence ID" value="TSD13754.1"/>
    <property type="molecule type" value="Genomic_DNA"/>
</dbReference>
<dbReference type="InParanoid" id="A0A554N8N6"/>
<accession>A0A554N8N6</accession>
<organism evidence="1 2">
    <name type="scientific">Haloglomus irregulare</name>
    <dbReference type="NCBI Taxonomy" id="2234134"/>
    <lineage>
        <taxon>Archaea</taxon>
        <taxon>Methanobacteriati</taxon>
        <taxon>Methanobacteriota</taxon>
        <taxon>Stenosarchaea group</taxon>
        <taxon>Halobacteria</taxon>
        <taxon>Halobacteriales</taxon>
        <taxon>Natronomonadaceae</taxon>
        <taxon>Haloglomus</taxon>
    </lineage>
</organism>
<evidence type="ECO:0000313" key="1">
    <source>
        <dbReference type="EMBL" id="TSD13754.1"/>
    </source>
</evidence>